<reference evidence="10 11" key="1">
    <citation type="submission" date="2024-09" db="EMBL/GenBank/DDBJ databases">
        <title>Rethinking Asexuality: The Enigmatic Case of Functional Sexual Genes in Lepraria (Stereocaulaceae).</title>
        <authorList>
            <person name="Doellman M."/>
            <person name="Sun Y."/>
            <person name="Barcenas-Pena A."/>
            <person name="Lumbsch H.T."/>
            <person name="Grewe F."/>
        </authorList>
    </citation>
    <scope>NUCLEOTIDE SEQUENCE [LARGE SCALE GENOMIC DNA]</scope>
    <source>
        <strain evidence="10 11">Mercado 3170</strain>
    </source>
</reference>
<evidence type="ECO:0000313" key="11">
    <source>
        <dbReference type="Proteomes" id="UP001590950"/>
    </source>
</evidence>
<dbReference type="PANTHER" id="PTHR14401">
    <property type="entry name" value="CENTROMERE PROTEIN K"/>
    <property type="match status" value="1"/>
</dbReference>
<evidence type="ECO:0000256" key="4">
    <source>
        <dbReference type="ARBA" id="ARBA00022454"/>
    </source>
</evidence>
<evidence type="ECO:0000313" key="10">
    <source>
        <dbReference type="EMBL" id="KAL2044877.1"/>
    </source>
</evidence>
<evidence type="ECO:0000256" key="5">
    <source>
        <dbReference type="ARBA" id="ARBA00023054"/>
    </source>
</evidence>
<evidence type="ECO:0000256" key="9">
    <source>
        <dbReference type="SAM" id="MobiDB-lite"/>
    </source>
</evidence>
<name>A0ABR4AGF1_9LECA</name>
<evidence type="ECO:0000256" key="3">
    <source>
        <dbReference type="ARBA" id="ARBA00005795"/>
    </source>
</evidence>
<dbReference type="PANTHER" id="PTHR14401:SF6">
    <property type="entry name" value="CENTROMERE PROTEIN K"/>
    <property type="match status" value="1"/>
</dbReference>
<comment type="similarity">
    <text evidence="3">Belongs to the CENP-K/MCM22 family.</text>
</comment>
<protein>
    <recommendedName>
        <fullName evidence="12">Centromere protein H C-terminal domain-containing protein</fullName>
    </recommendedName>
</protein>
<feature type="region of interest" description="Disordered" evidence="9">
    <location>
        <begin position="250"/>
        <end position="287"/>
    </location>
</feature>
<evidence type="ECO:0000256" key="7">
    <source>
        <dbReference type="ARBA" id="ARBA00023328"/>
    </source>
</evidence>
<keyword evidence="7" id="KW-0137">Centromere</keyword>
<organism evidence="10 11">
    <name type="scientific">Stereocaulon virgatum</name>
    <dbReference type="NCBI Taxonomy" id="373712"/>
    <lineage>
        <taxon>Eukaryota</taxon>
        <taxon>Fungi</taxon>
        <taxon>Dikarya</taxon>
        <taxon>Ascomycota</taxon>
        <taxon>Pezizomycotina</taxon>
        <taxon>Lecanoromycetes</taxon>
        <taxon>OSLEUM clade</taxon>
        <taxon>Lecanoromycetidae</taxon>
        <taxon>Lecanorales</taxon>
        <taxon>Lecanorineae</taxon>
        <taxon>Stereocaulaceae</taxon>
        <taxon>Stereocaulon</taxon>
    </lineage>
</organism>
<evidence type="ECO:0000256" key="8">
    <source>
        <dbReference type="SAM" id="Coils"/>
    </source>
</evidence>
<keyword evidence="5 8" id="KW-0175">Coiled coil</keyword>
<keyword evidence="6" id="KW-0539">Nucleus</keyword>
<comment type="caution">
    <text evidence="10">The sequence shown here is derived from an EMBL/GenBank/DDBJ whole genome shotgun (WGS) entry which is preliminary data.</text>
</comment>
<keyword evidence="11" id="KW-1185">Reference proteome</keyword>
<evidence type="ECO:0008006" key="12">
    <source>
        <dbReference type="Google" id="ProtNLM"/>
    </source>
</evidence>
<sequence>MAAQASFLAKLEDYVGKAKDADYDLGSTNAEEDYEARITSSLQSLQNQVKQHQATLEKLRAPTPTLSVDEPAQDPRIRLRQLRTITAAYRALTPAEPLLPSPNSPLPALLALRSTLNLVDQTKTSMIETTGDIDKARVRLQQEEIDLEDAKSITQALERRIQKLRLENEEQAYKSGEDVAKAMIHEQLEKRRRHMSELRKLIVAFNRFVDEQLGVMLAAEDLGGPVVGDLLGIDEEVLKAGFNQQGKAKKIKAPGSTGHIRRKRRNEEVWGPEDETIEGDTRSEKKAAEADFRSLTEDLLNAAAGDYDSEPYIKVRRESAAVRFLVRAKVAQFHPDDARKLRLIDFGKELDT</sequence>
<dbReference type="InterPro" id="IPR020993">
    <property type="entry name" value="Centromere_CenpK"/>
</dbReference>
<comment type="subcellular location">
    <subcellularLocation>
        <location evidence="2">Chromosome</location>
        <location evidence="2">Centromere</location>
    </subcellularLocation>
    <subcellularLocation>
        <location evidence="1">Nucleus</location>
    </subcellularLocation>
</comment>
<gene>
    <name evidence="10" type="ORF">N7G274_002652</name>
</gene>
<keyword evidence="4" id="KW-0158">Chromosome</keyword>
<dbReference type="EMBL" id="JBEFKJ010000008">
    <property type="protein sequence ID" value="KAL2044877.1"/>
    <property type="molecule type" value="Genomic_DNA"/>
</dbReference>
<accession>A0ABR4AGF1</accession>
<evidence type="ECO:0000256" key="2">
    <source>
        <dbReference type="ARBA" id="ARBA00004584"/>
    </source>
</evidence>
<evidence type="ECO:0000256" key="1">
    <source>
        <dbReference type="ARBA" id="ARBA00004123"/>
    </source>
</evidence>
<dbReference type="Proteomes" id="UP001590950">
    <property type="component" value="Unassembled WGS sequence"/>
</dbReference>
<feature type="coiled-coil region" evidence="8">
    <location>
        <begin position="133"/>
        <end position="174"/>
    </location>
</feature>
<proteinExistence type="inferred from homology"/>
<evidence type="ECO:0000256" key="6">
    <source>
        <dbReference type="ARBA" id="ARBA00023242"/>
    </source>
</evidence>